<evidence type="ECO:0000313" key="3">
    <source>
        <dbReference type="Proteomes" id="UP001500839"/>
    </source>
</evidence>
<evidence type="ECO:0000256" key="1">
    <source>
        <dbReference type="SAM" id="Phobius"/>
    </source>
</evidence>
<protein>
    <submittedName>
        <fullName evidence="2">Uncharacterized protein</fullName>
    </submittedName>
</protein>
<name>A0ABP9D1P5_9ACTN</name>
<reference evidence="3" key="1">
    <citation type="journal article" date="2019" name="Int. J. Syst. Evol. Microbiol.">
        <title>The Global Catalogue of Microorganisms (GCM) 10K type strain sequencing project: providing services to taxonomists for standard genome sequencing and annotation.</title>
        <authorList>
            <consortium name="The Broad Institute Genomics Platform"/>
            <consortium name="The Broad Institute Genome Sequencing Center for Infectious Disease"/>
            <person name="Wu L."/>
            <person name="Ma J."/>
        </authorList>
    </citation>
    <scope>NUCLEOTIDE SEQUENCE [LARGE SCALE GENOMIC DNA]</scope>
    <source>
        <strain evidence="3">JCM 18542</strain>
    </source>
</reference>
<feature type="transmembrane region" description="Helical" evidence="1">
    <location>
        <begin position="73"/>
        <end position="91"/>
    </location>
</feature>
<sequence>MVVDGELRNSHLHTAGPAYMLWSPLTSLDTRLRTLHSVEPVSVPPRLANFTGGLVVAAIMLVSLRFLGPQITLSVYIGLCVLGAVATVINMRGRTRRWQSGTGDVIACVAGAAAAVFLLVV</sequence>
<feature type="transmembrane region" description="Helical" evidence="1">
    <location>
        <begin position="103"/>
        <end position="120"/>
    </location>
</feature>
<keyword evidence="1" id="KW-0812">Transmembrane</keyword>
<accession>A0ABP9D1P5</accession>
<dbReference type="Proteomes" id="UP001500839">
    <property type="component" value="Unassembled WGS sequence"/>
</dbReference>
<keyword evidence="3" id="KW-1185">Reference proteome</keyword>
<evidence type="ECO:0000313" key="2">
    <source>
        <dbReference type="EMBL" id="GAA4824183.1"/>
    </source>
</evidence>
<organism evidence="2 3">
    <name type="scientific">Tomitella cavernea</name>
    <dbReference type="NCBI Taxonomy" id="1387982"/>
    <lineage>
        <taxon>Bacteria</taxon>
        <taxon>Bacillati</taxon>
        <taxon>Actinomycetota</taxon>
        <taxon>Actinomycetes</taxon>
        <taxon>Mycobacteriales</taxon>
        <taxon>Tomitella</taxon>
    </lineage>
</organism>
<keyword evidence="1" id="KW-0472">Membrane</keyword>
<proteinExistence type="predicted"/>
<gene>
    <name evidence="2" type="ORF">GCM10023353_36470</name>
</gene>
<dbReference type="EMBL" id="BAABKQ010000001">
    <property type="protein sequence ID" value="GAA4824183.1"/>
    <property type="molecule type" value="Genomic_DNA"/>
</dbReference>
<comment type="caution">
    <text evidence="2">The sequence shown here is derived from an EMBL/GenBank/DDBJ whole genome shotgun (WGS) entry which is preliminary data.</text>
</comment>
<keyword evidence="1" id="KW-1133">Transmembrane helix</keyword>